<evidence type="ECO:0000313" key="3">
    <source>
        <dbReference type="Proteomes" id="UP000288805"/>
    </source>
</evidence>
<reference evidence="2 3" key="1">
    <citation type="journal article" date="2018" name="PLoS Genet.">
        <title>Population sequencing reveals clonal diversity and ancestral inbreeding in the grapevine cultivar Chardonnay.</title>
        <authorList>
            <person name="Roach M.J."/>
            <person name="Johnson D.L."/>
            <person name="Bohlmann J."/>
            <person name="van Vuuren H.J."/>
            <person name="Jones S.J."/>
            <person name="Pretorius I.S."/>
            <person name="Schmidt S.A."/>
            <person name="Borneman A.R."/>
        </authorList>
    </citation>
    <scope>NUCLEOTIDE SEQUENCE [LARGE SCALE GENOMIC DNA]</scope>
    <source>
        <strain evidence="3">cv. Chardonnay</strain>
        <tissue evidence="2">Leaf</tissue>
    </source>
</reference>
<organism evidence="2 3">
    <name type="scientific">Vitis vinifera</name>
    <name type="common">Grape</name>
    <dbReference type="NCBI Taxonomy" id="29760"/>
    <lineage>
        <taxon>Eukaryota</taxon>
        <taxon>Viridiplantae</taxon>
        <taxon>Streptophyta</taxon>
        <taxon>Embryophyta</taxon>
        <taxon>Tracheophyta</taxon>
        <taxon>Spermatophyta</taxon>
        <taxon>Magnoliopsida</taxon>
        <taxon>eudicotyledons</taxon>
        <taxon>Gunneridae</taxon>
        <taxon>Pentapetalae</taxon>
        <taxon>rosids</taxon>
        <taxon>Vitales</taxon>
        <taxon>Vitaceae</taxon>
        <taxon>Viteae</taxon>
        <taxon>Vitis</taxon>
    </lineage>
</organism>
<keyword evidence="2" id="KW-0695">RNA-directed DNA polymerase</keyword>
<dbReference type="SUPFAM" id="SSF56672">
    <property type="entry name" value="DNA/RNA polymerases"/>
    <property type="match status" value="1"/>
</dbReference>
<dbReference type="Proteomes" id="UP000288805">
    <property type="component" value="Unassembled WGS sequence"/>
</dbReference>
<dbReference type="PANTHER" id="PTHR33116:SF78">
    <property type="entry name" value="OS12G0587133 PROTEIN"/>
    <property type="match status" value="1"/>
</dbReference>
<keyword evidence="2" id="KW-0808">Transferase</keyword>
<dbReference type="PANTHER" id="PTHR33116">
    <property type="entry name" value="REVERSE TRANSCRIPTASE ZINC-BINDING DOMAIN-CONTAINING PROTEIN-RELATED-RELATED"/>
    <property type="match status" value="1"/>
</dbReference>
<dbReference type="InterPro" id="IPR036691">
    <property type="entry name" value="Endo/exonu/phosph_ase_sf"/>
</dbReference>
<dbReference type="Pfam" id="PF00078">
    <property type="entry name" value="RVT_1"/>
    <property type="match status" value="1"/>
</dbReference>
<evidence type="ECO:0000259" key="1">
    <source>
        <dbReference type="PROSITE" id="PS50878"/>
    </source>
</evidence>
<dbReference type="Gene3D" id="3.60.10.10">
    <property type="entry name" value="Endonuclease/exonuclease/phosphatase"/>
    <property type="match status" value="1"/>
</dbReference>
<accession>A0A438HQW7</accession>
<evidence type="ECO:0000313" key="2">
    <source>
        <dbReference type="EMBL" id="RVW86839.1"/>
    </source>
</evidence>
<dbReference type="InterPro" id="IPR043502">
    <property type="entry name" value="DNA/RNA_pol_sf"/>
</dbReference>
<dbReference type="GO" id="GO:0003964">
    <property type="term" value="F:RNA-directed DNA polymerase activity"/>
    <property type="evidence" value="ECO:0007669"/>
    <property type="project" value="UniProtKB-KW"/>
</dbReference>
<feature type="domain" description="Reverse transcriptase" evidence="1">
    <location>
        <begin position="336"/>
        <end position="616"/>
    </location>
</feature>
<name>A0A438HQW7_VITVI</name>
<sequence>MKEMSDRIVRSLGIGRNLGWVSLDARGSAGGVLVMWDKKVLEGLEAEVGSFSISCRFKNCKEGFVWVFSGLYGPCNDKERREMWEELAAVKGLWGDPWCIAGDFNAVRFPIEKSEIFTWSGGKGGSLKARLDRFLFSGDWEERMLGAMQVLLPRPVSDRWPILLDYGGMRTGGPLSEEDRHSQRIARDEFSHCAILEEISWRQKSRALWLKEGDSNTKFFHRMANARRRGNFISNLTVRGVRLSKEEELREGIGSYFKSLFEEPRVRRPDVESSLFKTLDALDNETLEGHFSEEEVYKAISELGGDKAPGPDGFTLAFWKSCWPIVGGEVMQVVEEFHVQNNVFRSHNATFLVLIPKKGGASDVQDFRPISLLGSLYKIIAKVLANRLKRVMGKLVSYSQNAFVEGRQILDAVLVANEAIDSRKRSANAGLVCKLDIEKAYDHVNWKFLLSVLEKMGFEPKWRSWILFCISTVRMAVLVNGIPTEFFSTYRGLRQGDPLSPYLFVLIMEAFSSLISKAEEKGFIRGFRVMGRNGEGTSISHLLFVDDTLLFCEDNRNQLVFWKWVVICFEMVSGLKINLKKSEIIPVGGVEDVDRVAAVFGCKVGNLPTTYLGLPLGAPHNSCRVWDGVEERFKRKLATWKKQYLSKGGRLTLIKSTLSNLPIYFMSLFVIPRKVRIRLEKIQREFLWGDVEGRRRIHLVRWTAICKDKKYGGLGLRHLKEFNHALLGKWLWRFSLERKSFWRKVIVGKFGEGEGGWTSREVRESYGMSLWKDIRKGWEEFFLRTSICIGNGRCTRFWWDYWAGESKLKELFPLLFRIASHNSALVADLWGRQGDGGGGWEVHFRRPFHDWELGEVENNPLLPAKEVWGSRAPLRTRLFAWEAVWGKISTVDMLMRRDKGALDCGALFFWGGVGVPEFSEKLAS</sequence>
<dbReference type="PROSITE" id="PS50878">
    <property type="entry name" value="RT_POL"/>
    <property type="match status" value="1"/>
</dbReference>
<proteinExistence type="predicted"/>
<dbReference type="AlphaFoldDB" id="A0A438HQW7"/>
<dbReference type="SUPFAM" id="SSF56219">
    <property type="entry name" value="DNase I-like"/>
    <property type="match status" value="1"/>
</dbReference>
<gene>
    <name evidence="2" type="primary">LIN1_13</name>
    <name evidence="2" type="ORF">CK203_036078</name>
</gene>
<keyword evidence="2" id="KW-0548">Nucleotidyltransferase</keyword>
<comment type="caution">
    <text evidence="2">The sequence shown here is derived from an EMBL/GenBank/DDBJ whole genome shotgun (WGS) entry which is preliminary data.</text>
</comment>
<dbReference type="EMBL" id="QGNW01000189">
    <property type="protein sequence ID" value="RVW86839.1"/>
    <property type="molecule type" value="Genomic_DNA"/>
</dbReference>
<dbReference type="InterPro" id="IPR000477">
    <property type="entry name" value="RT_dom"/>
</dbReference>
<protein>
    <submittedName>
        <fullName evidence="2">LINE-1 reverse transcriptase-like</fullName>
    </submittedName>
</protein>
<dbReference type="CDD" id="cd01650">
    <property type="entry name" value="RT_nLTR_like"/>
    <property type="match status" value="1"/>
</dbReference>